<dbReference type="AlphaFoldDB" id="A0AAV4Q4D6"/>
<protein>
    <submittedName>
        <fullName evidence="1">Uncharacterized protein</fullName>
    </submittedName>
</protein>
<sequence length="87" mass="10151">MEGKHAKMVFKMASLKTEEANDFSGIAVGRKLHAPRKLWSRLEYWSCSVLWAFFGRCYVVRLEGPNMSRSYLEDRIGHCHPMSRKTE</sequence>
<proteinExistence type="predicted"/>
<gene>
    <name evidence="1" type="ORF">CDAR_112581</name>
</gene>
<organism evidence="1 2">
    <name type="scientific">Caerostris darwini</name>
    <dbReference type="NCBI Taxonomy" id="1538125"/>
    <lineage>
        <taxon>Eukaryota</taxon>
        <taxon>Metazoa</taxon>
        <taxon>Ecdysozoa</taxon>
        <taxon>Arthropoda</taxon>
        <taxon>Chelicerata</taxon>
        <taxon>Arachnida</taxon>
        <taxon>Araneae</taxon>
        <taxon>Araneomorphae</taxon>
        <taxon>Entelegynae</taxon>
        <taxon>Araneoidea</taxon>
        <taxon>Araneidae</taxon>
        <taxon>Caerostris</taxon>
    </lineage>
</organism>
<name>A0AAV4Q4D6_9ARAC</name>
<accession>A0AAV4Q4D6</accession>
<evidence type="ECO:0000313" key="2">
    <source>
        <dbReference type="Proteomes" id="UP001054837"/>
    </source>
</evidence>
<dbReference type="Proteomes" id="UP001054837">
    <property type="component" value="Unassembled WGS sequence"/>
</dbReference>
<dbReference type="EMBL" id="BPLQ01003666">
    <property type="protein sequence ID" value="GIY02268.1"/>
    <property type="molecule type" value="Genomic_DNA"/>
</dbReference>
<comment type="caution">
    <text evidence="1">The sequence shown here is derived from an EMBL/GenBank/DDBJ whole genome shotgun (WGS) entry which is preliminary data.</text>
</comment>
<keyword evidence="2" id="KW-1185">Reference proteome</keyword>
<evidence type="ECO:0000313" key="1">
    <source>
        <dbReference type="EMBL" id="GIY02268.1"/>
    </source>
</evidence>
<reference evidence="1 2" key="1">
    <citation type="submission" date="2021-06" db="EMBL/GenBank/DDBJ databases">
        <title>Caerostris darwini draft genome.</title>
        <authorList>
            <person name="Kono N."/>
            <person name="Arakawa K."/>
        </authorList>
    </citation>
    <scope>NUCLEOTIDE SEQUENCE [LARGE SCALE GENOMIC DNA]</scope>
</reference>